<dbReference type="AlphaFoldDB" id="A0A410MGZ1"/>
<dbReference type="Proteomes" id="UP000287756">
    <property type="component" value="Chromosome"/>
</dbReference>
<dbReference type="PANTHER" id="PTHR47618">
    <property type="entry name" value="BIFUNCTIONAL OLIGORIBONUCLEASE AND PAP PHOSPHATASE NRNA"/>
    <property type="match status" value="1"/>
</dbReference>
<accession>A0A410MGZ1</accession>
<gene>
    <name evidence="3" type="ORF">HLI_17910</name>
</gene>
<dbReference type="InterPro" id="IPR038763">
    <property type="entry name" value="DHH_sf"/>
</dbReference>
<dbReference type="InterPro" id="IPR051319">
    <property type="entry name" value="Oligoribo/pAp-PDE_c-di-AMP_PDE"/>
</dbReference>
<dbReference type="RefSeq" id="WP_128526220.1">
    <property type="nucleotide sequence ID" value="NZ_CP026118.1"/>
</dbReference>
<sequence>MCKQSIVKAIKGHSTIVIHRHVRPDPDAYGSQAGLAKLIQATFPEKDVYITGAGEPTLDFLVTMDEVPDEAYSGALVIVCDTANQARIDDQRYDKGDMLIKIDHHPVVDDYGDIQWVDTNASSTSEMIFQLYTEMSDAGFVLHDEAARLIYAGIVGDTGRFLFPSTTKRTLSYAAELVNYKFDRPFLYDEMYKTPIHVAKLKGYVLQNFTVHPEGYSTVRLDKETLDKYGVAPSETSQLVGLLGDIEGILAWAYFVEEEDNIRVRLRSKGPVINTVAANHNGGGHPMASGASASSWEETEEVAAELKEVCIQYKKEQG</sequence>
<organism evidence="3 4">
    <name type="scientific">Halobacillus litoralis</name>
    <dbReference type="NCBI Taxonomy" id="45668"/>
    <lineage>
        <taxon>Bacteria</taxon>
        <taxon>Bacillati</taxon>
        <taxon>Bacillota</taxon>
        <taxon>Bacilli</taxon>
        <taxon>Bacillales</taxon>
        <taxon>Bacillaceae</taxon>
        <taxon>Halobacillus</taxon>
    </lineage>
</organism>
<name>A0A410MGZ1_9BACI</name>
<dbReference type="Gene3D" id="3.10.310.30">
    <property type="match status" value="1"/>
</dbReference>
<protein>
    <submittedName>
        <fullName evidence="3">DHH family phosphoesterase</fullName>
    </submittedName>
</protein>
<dbReference type="InterPro" id="IPR001667">
    <property type="entry name" value="DDH_dom"/>
</dbReference>
<dbReference type="GO" id="GO:0003676">
    <property type="term" value="F:nucleic acid binding"/>
    <property type="evidence" value="ECO:0007669"/>
    <property type="project" value="InterPro"/>
</dbReference>
<feature type="domain" description="DHHA1" evidence="2">
    <location>
        <begin position="228"/>
        <end position="310"/>
    </location>
</feature>
<proteinExistence type="predicted"/>
<dbReference type="PANTHER" id="PTHR47618:SF1">
    <property type="entry name" value="BIFUNCTIONAL OLIGORIBONUCLEASE AND PAP PHOSPHATASE NRNA"/>
    <property type="match status" value="1"/>
</dbReference>
<feature type="domain" description="DDH" evidence="1">
    <location>
        <begin position="16"/>
        <end position="154"/>
    </location>
</feature>
<dbReference type="Gene3D" id="3.90.1640.10">
    <property type="entry name" value="inorganic pyrophosphatase (n-terminal core)"/>
    <property type="match status" value="1"/>
</dbReference>
<dbReference type="SUPFAM" id="SSF64182">
    <property type="entry name" value="DHH phosphoesterases"/>
    <property type="match status" value="1"/>
</dbReference>
<evidence type="ECO:0000259" key="2">
    <source>
        <dbReference type="Pfam" id="PF02272"/>
    </source>
</evidence>
<dbReference type="KEGG" id="hli:HLI_17910"/>
<reference evidence="3 4" key="1">
    <citation type="submission" date="2018-01" db="EMBL/GenBank/DDBJ databases">
        <title>The whole genome sequencing and assembly of Halobacillus litoralis ERB031 strain.</title>
        <authorList>
            <person name="Lee S.-J."/>
            <person name="Park M.-K."/>
            <person name="Kim J.-Y."/>
            <person name="Lee Y.-J."/>
            <person name="Yi H."/>
            <person name="Bahn Y.-S."/>
            <person name="Kim J.F."/>
            <person name="Lee D.-W."/>
        </authorList>
    </citation>
    <scope>NUCLEOTIDE SEQUENCE [LARGE SCALE GENOMIC DNA]</scope>
    <source>
        <strain evidence="3 4">ERB 031</strain>
    </source>
</reference>
<evidence type="ECO:0000313" key="3">
    <source>
        <dbReference type="EMBL" id="QAS53948.1"/>
    </source>
</evidence>
<dbReference type="OrthoDB" id="9803668at2"/>
<dbReference type="InterPro" id="IPR003156">
    <property type="entry name" value="DHHA1_dom"/>
</dbReference>
<evidence type="ECO:0000259" key="1">
    <source>
        <dbReference type="Pfam" id="PF01368"/>
    </source>
</evidence>
<dbReference type="EMBL" id="CP026118">
    <property type="protein sequence ID" value="QAS53948.1"/>
    <property type="molecule type" value="Genomic_DNA"/>
</dbReference>
<dbReference type="Pfam" id="PF02272">
    <property type="entry name" value="DHHA1"/>
    <property type="match status" value="1"/>
</dbReference>
<evidence type="ECO:0000313" key="4">
    <source>
        <dbReference type="Proteomes" id="UP000287756"/>
    </source>
</evidence>
<dbReference type="Pfam" id="PF01368">
    <property type="entry name" value="DHH"/>
    <property type="match status" value="1"/>
</dbReference>